<feature type="transmembrane region" description="Helical" evidence="1">
    <location>
        <begin position="67"/>
        <end position="85"/>
    </location>
</feature>
<feature type="transmembrane region" description="Helical" evidence="1">
    <location>
        <begin position="34"/>
        <end position="55"/>
    </location>
</feature>
<sequence length="187" mass="19160">MDAIMVTLVAVLLANADGRSGRFLSRLLGARSDRRAVIGIAIGSFVANALVAALAGSFANRVIGQGMIALLVAFALLTAAAALLWRGQLTLADDRAMTAPAPVLAVRLLLVQLADRSHFLIGALAATSGAGLWAAAGGLAGWIFAAVPFLAFGPALAQRPAAKFVRWASAALLTLWGLRAAMNAFGL</sequence>
<dbReference type="Proteomes" id="UP000190044">
    <property type="component" value="Unassembled WGS sequence"/>
</dbReference>
<proteinExistence type="predicted"/>
<keyword evidence="1" id="KW-0472">Membrane</keyword>
<organism evidence="2 3">
    <name type="scientific">Sphingopyxis flava</name>
    <dbReference type="NCBI Taxonomy" id="1507287"/>
    <lineage>
        <taxon>Bacteria</taxon>
        <taxon>Pseudomonadati</taxon>
        <taxon>Pseudomonadota</taxon>
        <taxon>Alphaproteobacteria</taxon>
        <taxon>Sphingomonadales</taxon>
        <taxon>Sphingomonadaceae</taxon>
        <taxon>Sphingopyxis</taxon>
    </lineage>
</organism>
<dbReference type="AlphaFoldDB" id="A0A1T5EYL5"/>
<name>A0A1T5EYL5_9SPHN</name>
<dbReference type="OrthoDB" id="7451046at2"/>
<accession>A0A1T5EYL5</accession>
<keyword evidence="1" id="KW-1133">Transmembrane helix</keyword>
<protein>
    <submittedName>
        <fullName evidence="2">Putative Ca2+/H+ antiporter, TMEM165/GDT1 family</fullName>
    </submittedName>
</protein>
<keyword evidence="3" id="KW-1185">Reference proteome</keyword>
<feature type="transmembrane region" description="Helical" evidence="1">
    <location>
        <begin position="164"/>
        <end position="182"/>
    </location>
</feature>
<dbReference type="EMBL" id="FUYP01000026">
    <property type="protein sequence ID" value="SKB88958.1"/>
    <property type="molecule type" value="Genomic_DNA"/>
</dbReference>
<dbReference type="RefSeq" id="WP_079639688.1">
    <property type="nucleotide sequence ID" value="NZ_FUYP01000026.1"/>
</dbReference>
<feature type="transmembrane region" description="Helical" evidence="1">
    <location>
        <begin position="119"/>
        <end position="152"/>
    </location>
</feature>
<evidence type="ECO:0000313" key="2">
    <source>
        <dbReference type="EMBL" id="SKB88958.1"/>
    </source>
</evidence>
<evidence type="ECO:0000313" key="3">
    <source>
        <dbReference type="Proteomes" id="UP000190044"/>
    </source>
</evidence>
<keyword evidence="1" id="KW-0812">Transmembrane</keyword>
<gene>
    <name evidence="2" type="ORF">SAMN06295937_102632</name>
</gene>
<reference evidence="3" key="1">
    <citation type="submission" date="2017-02" db="EMBL/GenBank/DDBJ databases">
        <authorList>
            <person name="Varghese N."/>
            <person name="Submissions S."/>
        </authorList>
    </citation>
    <scope>NUCLEOTIDE SEQUENCE [LARGE SCALE GENOMIC DNA]</scope>
    <source>
        <strain evidence="3">R11H</strain>
    </source>
</reference>
<evidence type="ECO:0000256" key="1">
    <source>
        <dbReference type="SAM" id="Phobius"/>
    </source>
</evidence>